<feature type="compositionally biased region" description="Polar residues" evidence="1">
    <location>
        <begin position="823"/>
        <end position="844"/>
    </location>
</feature>
<feature type="region of interest" description="Disordered" evidence="1">
    <location>
        <begin position="940"/>
        <end position="992"/>
    </location>
</feature>
<feature type="compositionally biased region" description="Low complexity" evidence="1">
    <location>
        <begin position="979"/>
        <end position="992"/>
    </location>
</feature>
<dbReference type="RefSeq" id="XP_028842982.1">
    <property type="nucleotide sequence ID" value="XM_028987149.1"/>
</dbReference>
<protein>
    <recommendedName>
        <fullName evidence="2">PEHE domain-containing protein</fullName>
    </recommendedName>
</protein>
<feature type="compositionally biased region" description="Polar residues" evidence="1">
    <location>
        <begin position="25"/>
        <end position="38"/>
    </location>
</feature>
<evidence type="ECO:0000259" key="2">
    <source>
        <dbReference type="PROSITE" id="PS52052"/>
    </source>
</evidence>
<dbReference type="PANTHER" id="PTHR22443">
    <property type="entry name" value="NON-SPECIFIC LETHAL 1, ISOFORM M"/>
    <property type="match status" value="1"/>
</dbReference>
<dbReference type="InterPro" id="IPR029332">
    <property type="entry name" value="PEHE_dom"/>
</dbReference>
<dbReference type="SMART" id="SM01300">
    <property type="entry name" value="PEHE"/>
    <property type="match status" value="1"/>
</dbReference>
<dbReference type="GeneID" id="114794531"/>
<feature type="region of interest" description="Disordered" evidence="1">
    <location>
        <begin position="1043"/>
        <end position="1104"/>
    </location>
</feature>
<dbReference type="GeneTree" id="ENSGT00530000063688"/>
<feature type="region of interest" description="Disordered" evidence="1">
    <location>
        <begin position="400"/>
        <end position="425"/>
    </location>
</feature>
<dbReference type="GO" id="GO:0044545">
    <property type="term" value="C:NSL complex"/>
    <property type="evidence" value="ECO:0007669"/>
    <property type="project" value="TreeGrafter"/>
</dbReference>
<feature type="region of interest" description="Disordered" evidence="1">
    <location>
        <begin position="757"/>
        <end position="791"/>
    </location>
</feature>
<keyword evidence="4" id="KW-1185">Reference proteome</keyword>
<reference evidence="3 4" key="1">
    <citation type="submission" date="2020-06" db="EMBL/GenBank/DDBJ databases">
        <authorList>
            <consortium name="Wellcome Sanger Institute Data Sharing"/>
        </authorList>
    </citation>
    <scope>NUCLEOTIDE SEQUENCE [LARGE SCALE GENOMIC DNA]</scope>
</reference>
<feature type="compositionally biased region" description="Polar residues" evidence="1">
    <location>
        <begin position="236"/>
        <end position="255"/>
    </location>
</feature>
<feature type="compositionally biased region" description="Polar residues" evidence="1">
    <location>
        <begin position="262"/>
        <end position="277"/>
    </location>
</feature>
<feature type="compositionally biased region" description="Low complexity" evidence="1">
    <location>
        <begin position="75"/>
        <end position="86"/>
    </location>
</feature>
<evidence type="ECO:0000313" key="4">
    <source>
        <dbReference type="Proteomes" id="UP000694580"/>
    </source>
</evidence>
<feature type="region of interest" description="Disordered" evidence="1">
    <location>
        <begin position="1"/>
        <end position="105"/>
    </location>
</feature>
<feature type="region of interest" description="Disordered" evidence="1">
    <location>
        <begin position="823"/>
        <end position="850"/>
    </location>
</feature>
<evidence type="ECO:0000256" key="1">
    <source>
        <dbReference type="SAM" id="MobiDB-lite"/>
    </source>
</evidence>
<dbReference type="RefSeq" id="XP_028842981.1">
    <property type="nucleotide sequence ID" value="XM_028987148.1"/>
</dbReference>
<organism evidence="3 4">
    <name type="scientific">Denticeps clupeoides</name>
    <name type="common">denticle herring</name>
    <dbReference type="NCBI Taxonomy" id="299321"/>
    <lineage>
        <taxon>Eukaryota</taxon>
        <taxon>Metazoa</taxon>
        <taxon>Chordata</taxon>
        <taxon>Craniata</taxon>
        <taxon>Vertebrata</taxon>
        <taxon>Euteleostomi</taxon>
        <taxon>Actinopterygii</taxon>
        <taxon>Neopterygii</taxon>
        <taxon>Teleostei</taxon>
        <taxon>Clupei</taxon>
        <taxon>Clupeiformes</taxon>
        <taxon>Denticipitoidei</taxon>
        <taxon>Denticipitidae</taxon>
        <taxon>Denticeps</taxon>
    </lineage>
</organism>
<feature type="region of interest" description="Disordered" evidence="1">
    <location>
        <begin position="690"/>
        <end position="718"/>
    </location>
</feature>
<feature type="compositionally biased region" description="Polar residues" evidence="1">
    <location>
        <begin position="204"/>
        <end position="213"/>
    </location>
</feature>
<name>A0AAY4E1X8_9TELE</name>
<dbReference type="PANTHER" id="PTHR22443:SF19">
    <property type="entry name" value="KAT8 REGULATORY NSL COMPLEX SUBUNIT 1-RELATED"/>
    <property type="match status" value="1"/>
</dbReference>
<reference evidence="3" key="2">
    <citation type="submission" date="2025-08" db="UniProtKB">
        <authorList>
            <consortium name="Ensembl"/>
        </authorList>
    </citation>
    <scope>IDENTIFICATION</scope>
</reference>
<dbReference type="Gene3D" id="6.10.250.3170">
    <property type="match status" value="1"/>
</dbReference>
<dbReference type="InterPro" id="IPR026180">
    <property type="entry name" value="NSL1"/>
</dbReference>
<gene>
    <name evidence="3" type="primary">kansl1b</name>
</gene>
<proteinExistence type="predicted"/>
<reference evidence="3" key="3">
    <citation type="submission" date="2025-09" db="UniProtKB">
        <authorList>
            <consortium name="Ensembl"/>
        </authorList>
    </citation>
    <scope>IDENTIFICATION</scope>
</reference>
<feature type="compositionally biased region" description="Polar residues" evidence="1">
    <location>
        <begin position="1095"/>
        <end position="1104"/>
    </location>
</feature>
<dbReference type="RefSeq" id="XP_028842984.1">
    <property type="nucleotide sequence ID" value="XM_028987151.1"/>
</dbReference>
<dbReference type="PROSITE" id="PS52052">
    <property type="entry name" value="PEHE"/>
    <property type="match status" value="1"/>
</dbReference>
<evidence type="ECO:0000313" key="3">
    <source>
        <dbReference type="Ensembl" id="ENSDCDP00010051600.1"/>
    </source>
</evidence>
<dbReference type="Ensembl" id="ENSDCDT00010062065.1">
    <property type="protein sequence ID" value="ENSDCDP00010051600.1"/>
    <property type="gene ID" value="ENSDCDG00010030378.1"/>
</dbReference>
<dbReference type="Pfam" id="PF15275">
    <property type="entry name" value="PEHE"/>
    <property type="match status" value="1"/>
</dbReference>
<dbReference type="RefSeq" id="XP_028842983.1">
    <property type="nucleotide sequence ID" value="XM_028987150.1"/>
</dbReference>
<dbReference type="GO" id="GO:0035035">
    <property type="term" value="F:histone acetyltransferase binding"/>
    <property type="evidence" value="ECO:0007669"/>
    <property type="project" value="TreeGrafter"/>
</dbReference>
<dbReference type="AlphaFoldDB" id="A0AAY4E1X8"/>
<sequence length="1104" mass="120436">MAAMAPALTDAPPEAHRIRFKLAPPSSTLSPNPVQPQGSPGHILVTPSNGAVVKRSRTTASPSSEDHHQLSAVVNSNGNSSKTTSSCKLEQSVVRGEATPPGRGRRPQLVASYLCSDVPSGKESLKQVLFQTHNLLPGYLPRKHTPLGLELTEEIQSLMSCGTGTGGGGSPPVPVAASPINGVAKTLAKTGSDQDCALAAVNGGSKTPLSTDSPPLPRSAVSRGGSARNGPLRGESVSQPPTGNPEQAPTHSNLAPSEDPTDNGSNASTTPPTTFTAVESFPPSSPSPAPQQPTGSLGAELRDRTQQSQSRQGEIEGRLRRLRKRLQVVQAKQVERHVRQQLGGLLQTTLGTLEALRHRDGGPLTLQERDGLGRFLKGGSVPAELERLSLSGATNLRAAEGAFDSDATESSSGGETDVEEDELSRVDVEQRHIPLWRRAEGRYALDRASIISHWNWLQAHVSDLEYRIRQQTDIYRQIRSSKGSIVLGDPESPLEDGVEVKSEPVACQITQYCSLDLLPEGSISTETSLRKGCPSGRQVNGVINSLRPGSPEALDPDDLRQQQWASSHSVSPPDHTCVAARTRPLLSYKKRRLVRPNSVANINRKSQRASVCRCSCEVNPQCVTCVSRSTPPLDVQYDRPLLDRLTQFDPCIHPILSFSDDVTMNLHLQRTLKSHWQGRPLDKIKPVKKLSLKHKLSQGTRLSEPCSSSSSSSSKDKYKLTNSLLSSVRLSYHKVRGEKLHYRQPVDILLRASKLESRHHRSDRAPGSSHSAFEKGHSRKRPREPSLDRMDNTPKLYMDMGNSCPSLTTLQTPTHSPLLRQLSTSSETSTPVSINSQSIGSNPTPIRRRRGESSFDINNIVIPMSVAATTRVEKLQYKEILTPSWRVVDVLAKPLSPEDDVVEVEDLSDGTFSQLHLPCEEQERSRWTWTASAVAKRRGSRSYKSVDGRTTPLLGGTNPSTPQPSSPDNSHFHLLQDYSSAPSPCSPASPELLPNLYSRETHRLLSNEDTRCSTPDNTCEEMVPQPVQPWECRDFPLEFDPLQEADEQQCSPTGDRSYRTIRRISGCKTGSSKSESDAGPPSPLPDDSSTRQKHPSSTLRATHR</sequence>
<dbReference type="Proteomes" id="UP000694580">
    <property type="component" value="Chromosome 7"/>
</dbReference>
<feature type="region of interest" description="Disordered" evidence="1">
    <location>
        <begin position="199"/>
        <end position="316"/>
    </location>
</feature>
<feature type="domain" description="PEHE" evidence="2">
    <location>
        <begin position="879"/>
        <end position="1006"/>
    </location>
</feature>
<accession>A0AAY4E1X8</accession>